<dbReference type="PROSITE" id="PS51898">
    <property type="entry name" value="TYR_RECOMBINASE"/>
    <property type="match status" value="1"/>
</dbReference>
<feature type="active site" evidence="5">
    <location>
        <position position="242"/>
    </location>
</feature>
<dbReference type="HAMAP" id="MF_02055">
    <property type="entry name" value="Recomb_XerA"/>
    <property type="match status" value="1"/>
</dbReference>
<evidence type="ECO:0000256" key="3">
    <source>
        <dbReference type="ARBA" id="ARBA00023125"/>
    </source>
</evidence>
<dbReference type="PANTHER" id="PTHR30349">
    <property type="entry name" value="PHAGE INTEGRASE-RELATED"/>
    <property type="match status" value="1"/>
</dbReference>
<reference evidence="8" key="3">
    <citation type="journal article" date="2019" name="BMC Res. Notes">
        <title>Complete genome sequence of the Sulfodiicoccus acidiphilus strain HS-1T, the first crenarchaeon that lacks polB3, isolated from an acidic hot spring in Ohwaku-dani, Hakone, Japan.</title>
        <authorList>
            <person name="Sakai H.D."/>
            <person name="Kurosawa N."/>
        </authorList>
    </citation>
    <scope>NUCLEOTIDE SEQUENCE</scope>
    <source>
        <strain evidence="8">HS-1</strain>
    </source>
</reference>
<gene>
    <name evidence="5" type="primary">xerA</name>
    <name evidence="9" type="ORF">GCM10007116_09550</name>
    <name evidence="8" type="ORF">HS1genome_0915</name>
</gene>
<dbReference type="InterPro" id="IPR011010">
    <property type="entry name" value="DNA_brk_join_enz"/>
</dbReference>
<feature type="active site" evidence="5">
    <location>
        <position position="137"/>
    </location>
</feature>
<evidence type="ECO:0000259" key="7">
    <source>
        <dbReference type="PROSITE" id="PS51900"/>
    </source>
</evidence>
<dbReference type="InterPro" id="IPR050090">
    <property type="entry name" value="Tyrosine_recombinase_XerCD"/>
</dbReference>
<evidence type="ECO:0000256" key="4">
    <source>
        <dbReference type="ARBA" id="ARBA00023172"/>
    </source>
</evidence>
<dbReference type="GO" id="GO:0003677">
    <property type="term" value="F:DNA binding"/>
    <property type="evidence" value="ECO:0007669"/>
    <property type="project" value="UniProtKB-UniRule"/>
</dbReference>
<dbReference type="KEGG" id="sacd:HS1genome_0915"/>
<feature type="domain" description="Core-binding (CB)" evidence="7">
    <location>
        <begin position="9"/>
        <end position="90"/>
    </location>
</feature>
<accession>A0A348B2X4</accession>
<dbReference type="Pfam" id="PF00589">
    <property type="entry name" value="Phage_integrase"/>
    <property type="match status" value="1"/>
</dbReference>
<dbReference type="SUPFAM" id="SSF56349">
    <property type="entry name" value="DNA breaking-rejoining enzymes"/>
    <property type="match status" value="1"/>
</dbReference>
<dbReference type="InterPro" id="IPR033686">
    <property type="entry name" value="XerA"/>
</dbReference>
<dbReference type="Pfam" id="PF13495">
    <property type="entry name" value="Phage_int_SAM_4"/>
    <property type="match status" value="1"/>
</dbReference>
<organism evidence="8 10">
    <name type="scientific">Sulfodiicoccus acidiphilus</name>
    <dbReference type="NCBI Taxonomy" id="1670455"/>
    <lineage>
        <taxon>Archaea</taxon>
        <taxon>Thermoproteota</taxon>
        <taxon>Thermoprotei</taxon>
        <taxon>Sulfolobales</taxon>
        <taxon>Sulfolobaceae</taxon>
        <taxon>Sulfodiicoccus</taxon>
    </lineage>
</organism>
<evidence type="ECO:0000256" key="2">
    <source>
        <dbReference type="ARBA" id="ARBA00022908"/>
    </source>
</evidence>
<dbReference type="Proteomes" id="UP000276741">
    <property type="component" value="Chromosome"/>
</dbReference>
<feature type="active site" evidence="5">
    <location>
        <position position="162"/>
    </location>
</feature>
<dbReference type="GO" id="GO:0005737">
    <property type="term" value="C:cytoplasm"/>
    <property type="evidence" value="ECO:0007669"/>
    <property type="project" value="UniProtKB-SubCell"/>
</dbReference>
<keyword evidence="3 5" id="KW-0238">DNA-binding</keyword>
<evidence type="ECO:0000313" key="8">
    <source>
        <dbReference type="EMBL" id="BBD72526.1"/>
    </source>
</evidence>
<name>A0A348B2X4_9CREN</name>
<dbReference type="InterPro" id="IPR002104">
    <property type="entry name" value="Integrase_catalytic"/>
</dbReference>
<protein>
    <recommendedName>
        <fullName evidence="5">Tyrosine recombinase XerA</fullName>
    </recommendedName>
</protein>
<reference evidence="9" key="1">
    <citation type="journal article" date="2014" name="Int. J. Syst. Evol. Microbiol.">
        <title>Complete genome sequence of Corynebacterium casei LMG S-19264T (=DSM 44701T), isolated from a smear-ripened cheese.</title>
        <authorList>
            <consortium name="US DOE Joint Genome Institute (JGI-PGF)"/>
            <person name="Walter F."/>
            <person name="Albersmeier A."/>
            <person name="Kalinowski J."/>
            <person name="Ruckert C."/>
        </authorList>
    </citation>
    <scope>NUCLEOTIDE SEQUENCE</scope>
    <source>
        <strain evidence="9">JCM 31740</strain>
    </source>
</reference>
<dbReference type="Proteomes" id="UP000616143">
    <property type="component" value="Unassembled WGS sequence"/>
</dbReference>
<feature type="active site" evidence="5">
    <location>
        <position position="219"/>
    </location>
</feature>
<feature type="active site" evidence="5">
    <location>
        <position position="216"/>
    </location>
</feature>
<dbReference type="InterPro" id="IPR013762">
    <property type="entry name" value="Integrase-like_cat_sf"/>
</dbReference>
<comment type="subcellular location">
    <subcellularLocation>
        <location evidence="5">Cytoplasm</location>
    </subcellularLocation>
</comment>
<keyword evidence="4 5" id="KW-0233">DNA recombination</keyword>
<dbReference type="AlphaFoldDB" id="A0A348B2X4"/>
<keyword evidence="10" id="KW-1185">Reference proteome</keyword>
<comment type="function">
    <text evidence="5">Site-specific tyrosine recombinase, which acts by catalyzing the cutting and rejoining of the recombining DNA molecules.</text>
</comment>
<dbReference type="PROSITE" id="PS51900">
    <property type="entry name" value="CB"/>
    <property type="match status" value="1"/>
</dbReference>
<dbReference type="NCBIfam" id="NF040815">
    <property type="entry name" value="recomb_XerA_Arch"/>
    <property type="match status" value="1"/>
</dbReference>
<reference evidence="9" key="4">
    <citation type="submission" date="2020-09" db="EMBL/GenBank/DDBJ databases">
        <authorList>
            <person name="Sun Q."/>
            <person name="Ohkuma M."/>
        </authorList>
    </citation>
    <scope>NUCLEOTIDE SEQUENCE</scope>
    <source>
        <strain evidence="9">JCM 31740</strain>
    </source>
</reference>
<dbReference type="GO" id="GO:0006313">
    <property type="term" value="P:DNA transposition"/>
    <property type="evidence" value="ECO:0007669"/>
    <property type="project" value="UniProtKB-UniRule"/>
</dbReference>
<dbReference type="GeneID" id="38666421"/>
<sequence length="272" mass="31044">MKLQLGSCPRGVEPLSAFIEALRAAGASENTVKLYSTAVREFLEFVGKEVEKVTQADVNAWMAEMVKRGGRSSTIRYYVIAVRRFLGWASVDVRPPVPRSRPRKVRALTPEEIERLRAIAKGEDAVVLNLLLDTGLRAKELLSLTREDIDLRGMTIRVRETKNGEERVVFFTEKTKSLLEDHLKRCKGRLFDLSYQGLYKRLRELGRRAGVELRPHLLRHTFATNAVRKAMPLPALQAIMGHRDIKTTQVYLHLVNRDLEEAYRKSFAESQS</sequence>
<dbReference type="RefSeq" id="WP_126449817.1">
    <property type="nucleotide sequence ID" value="NZ_AP018553.1"/>
</dbReference>
<evidence type="ECO:0000256" key="5">
    <source>
        <dbReference type="HAMAP-Rule" id="MF_02055"/>
    </source>
</evidence>
<dbReference type="InterPro" id="IPR044068">
    <property type="entry name" value="CB"/>
</dbReference>
<reference evidence="10" key="2">
    <citation type="submission" date="2018-04" db="EMBL/GenBank/DDBJ databases">
        <title>Complete genome sequence of Sulfodiicoccus acidiphilus strain HS-1.</title>
        <authorList>
            <person name="Sakai H.D."/>
            <person name="Kurosawa N."/>
        </authorList>
    </citation>
    <scope>NUCLEOTIDE SEQUENCE [LARGE SCALE GENOMIC DNA]</scope>
    <source>
        <strain evidence="10">HS-1</strain>
    </source>
</reference>
<feature type="domain" description="Tyr recombinase" evidence="6">
    <location>
        <begin position="103"/>
        <end position="264"/>
    </location>
</feature>
<dbReference type="GO" id="GO:0009037">
    <property type="term" value="F:tyrosine-based site-specific recombinase activity"/>
    <property type="evidence" value="ECO:0007669"/>
    <property type="project" value="UniProtKB-UniRule"/>
</dbReference>
<dbReference type="InterPro" id="IPR010998">
    <property type="entry name" value="Integrase_recombinase_N"/>
</dbReference>
<feature type="active site" description="O-(3'-phospho-DNA)-tyrosine intermediate" evidence="5">
    <location>
        <position position="251"/>
    </location>
</feature>
<dbReference type="OrthoDB" id="142231at2157"/>
<dbReference type="PANTHER" id="PTHR30349:SF41">
    <property type="entry name" value="INTEGRASE_RECOMBINASE PROTEIN MJ0367-RELATED"/>
    <property type="match status" value="1"/>
</dbReference>
<comment type="similarity">
    <text evidence="5">Belongs to the 'phage' integrase family. XerA subfamily.</text>
</comment>
<keyword evidence="1 5" id="KW-0963">Cytoplasm</keyword>
<dbReference type="InterPro" id="IPR004107">
    <property type="entry name" value="Integrase_SAM-like_N"/>
</dbReference>
<evidence type="ECO:0000313" key="9">
    <source>
        <dbReference type="EMBL" id="GGT93908.1"/>
    </source>
</evidence>
<keyword evidence="2 5" id="KW-0229">DNA integration</keyword>
<dbReference type="EMBL" id="BMQS01000007">
    <property type="protein sequence ID" value="GGT93908.1"/>
    <property type="molecule type" value="Genomic_DNA"/>
</dbReference>
<dbReference type="EMBL" id="AP018553">
    <property type="protein sequence ID" value="BBD72526.1"/>
    <property type="molecule type" value="Genomic_DNA"/>
</dbReference>
<proteinExistence type="inferred from homology"/>
<evidence type="ECO:0000259" key="6">
    <source>
        <dbReference type="PROSITE" id="PS51898"/>
    </source>
</evidence>
<dbReference type="CDD" id="cd00796">
    <property type="entry name" value="INT_Rci_Hp1_C"/>
    <property type="match status" value="1"/>
</dbReference>
<dbReference type="Gene3D" id="1.10.150.130">
    <property type="match status" value="1"/>
</dbReference>
<evidence type="ECO:0000313" key="10">
    <source>
        <dbReference type="Proteomes" id="UP000276741"/>
    </source>
</evidence>
<dbReference type="Gene3D" id="1.10.443.10">
    <property type="entry name" value="Intergrase catalytic core"/>
    <property type="match status" value="1"/>
</dbReference>
<evidence type="ECO:0000256" key="1">
    <source>
        <dbReference type="ARBA" id="ARBA00022490"/>
    </source>
</evidence>